<organism evidence="13 14">
    <name type="scientific">Dimorphilus gyrociliatus</name>
    <dbReference type="NCBI Taxonomy" id="2664684"/>
    <lineage>
        <taxon>Eukaryota</taxon>
        <taxon>Metazoa</taxon>
        <taxon>Spiralia</taxon>
        <taxon>Lophotrochozoa</taxon>
        <taxon>Annelida</taxon>
        <taxon>Polychaeta</taxon>
        <taxon>Polychaeta incertae sedis</taxon>
        <taxon>Dinophilidae</taxon>
        <taxon>Dimorphilus</taxon>
    </lineage>
</organism>
<evidence type="ECO:0000256" key="8">
    <source>
        <dbReference type="SAM" id="MobiDB-lite"/>
    </source>
</evidence>
<feature type="compositionally biased region" description="Acidic residues" evidence="8">
    <location>
        <begin position="89"/>
        <end position="103"/>
    </location>
</feature>
<dbReference type="GO" id="GO:0006508">
    <property type="term" value="P:proteolysis"/>
    <property type="evidence" value="ECO:0007669"/>
    <property type="project" value="UniProtKB-KW"/>
</dbReference>
<dbReference type="PROSITE" id="PS00143">
    <property type="entry name" value="INSULINASE"/>
    <property type="match status" value="1"/>
</dbReference>
<dbReference type="GO" id="GO:0046872">
    <property type="term" value="F:metal ion binding"/>
    <property type="evidence" value="ECO:0007669"/>
    <property type="project" value="UniProtKB-KW"/>
</dbReference>
<feature type="domain" description="Coenzyme PQQ synthesis protein F-like C-terminal lobe" evidence="12">
    <location>
        <begin position="844"/>
        <end position="946"/>
    </location>
</feature>
<feature type="region of interest" description="Disordered" evidence="8">
    <location>
        <begin position="84"/>
        <end position="105"/>
    </location>
</feature>
<evidence type="ECO:0000256" key="2">
    <source>
        <dbReference type="ARBA" id="ARBA00022670"/>
    </source>
</evidence>
<evidence type="ECO:0000259" key="9">
    <source>
        <dbReference type="Pfam" id="PF00675"/>
    </source>
</evidence>
<name>A0A7I8VIF2_9ANNE</name>
<dbReference type="Pfam" id="PF16187">
    <property type="entry name" value="Peptidase_M16_M"/>
    <property type="match status" value="1"/>
</dbReference>
<dbReference type="InterPro" id="IPR007863">
    <property type="entry name" value="Peptidase_M16_C"/>
</dbReference>
<protein>
    <submittedName>
        <fullName evidence="13">DgyrCDS4423</fullName>
    </submittedName>
</protein>
<proteinExistence type="inferred from homology"/>
<comment type="similarity">
    <text evidence="1 7">Belongs to the peptidase M16 family.</text>
</comment>
<dbReference type="PANTHER" id="PTHR43690:SF18">
    <property type="entry name" value="INSULIN-DEGRADING ENZYME-RELATED"/>
    <property type="match status" value="1"/>
</dbReference>
<dbReference type="AlphaFoldDB" id="A0A7I8VIF2"/>
<dbReference type="PANTHER" id="PTHR43690">
    <property type="entry name" value="NARDILYSIN"/>
    <property type="match status" value="1"/>
</dbReference>
<keyword evidence="5" id="KW-0862">Zinc</keyword>
<keyword evidence="4" id="KW-0378">Hydrolase</keyword>
<dbReference type="InterPro" id="IPR001431">
    <property type="entry name" value="Pept_M16_Zn_BS"/>
</dbReference>
<keyword evidence="2" id="KW-0645">Protease</keyword>
<evidence type="ECO:0000313" key="13">
    <source>
        <dbReference type="EMBL" id="CAD5115450.1"/>
    </source>
</evidence>
<dbReference type="GO" id="GO:0005737">
    <property type="term" value="C:cytoplasm"/>
    <property type="evidence" value="ECO:0007669"/>
    <property type="project" value="UniProtKB-ARBA"/>
</dbReference>
<dbReference type="InterPro" id="IPR032632">
    <property type="entry name" value="Peptidase_M16_M"/>
</dbReference>
<dbReference type="Gene3D" id="3.30.830.10">
    <property type="entry name" value="Metalloenzyme, LuxS/M16 peptidase-like"/>
    <property type="match status" value="4"/>
</dbReference>
<sequence>MVVLLGEVKKSPNDKKSYRAIELPNGLRALLISDLRDGETEEALDLHNAAEPMSEGEDSSGEGKNATDYLLILKMMYKVITKNTPESLSGEDEGEENEAEGDERDCKLGGEKLSAAALCIGIGSFSDPQCMPGMAHFLEHMVFMGSEKYPKENEFDAFLQENGGGSNAYTDCDKTVFYFDMTRKNFGQGMDRLANFFVAPLMSKDSIDRELKAIDSEFDIGKNSDGNRKEQLLGSLSSTDHPMGKFMWGNSKSLKIDPESKGIDIYKELKEFYARHYSSHYMTLAVQSKHNLDTLQNWVVEYYGKISNNKLPKPIFMDEIYQNPFKTSNFTCMHRVKTVKIFHQLEITWSLPSYAREYLVKPLEYLSWLIGHESKGSLLSYLKKRTWALSLHAGNGKGGFESNDTSSLFSIGIYMTKEGLKHTDEILAAVFQYLKMLRLSGPNERIYKEIQTLEECNFRFKEETDPSDYVTNLCNNMQTYEVSEYITGEHLLYKYDPDMIQKATLLLDARSCHIFFSTQEHSKENTNINEKWFGTEYGVVAISEEQYQQWENCVPDESFHLPHPNEFIPSNFALKEYKDNSNVPVVLSKSELLTLRFKKDSTFNVPRAYVCFYLANPLVLQSPKQTATFDIYLRIIEENLTEIVYDAEMAHLKYYLNRIESGAELKLLGFNDKLQKLFESIINAFANFTVKEDLFTAVKDLVKRNYYNTVIKPQKLNSELRLSILMKPYWGRVEMREALESITIDDVLNLSKQFINNLYIEGLVHGNMTPDEALALENVIKTNLNSKPLSPEMRKKLFGSCKSLPEGERTISAENFNKNDVISVITNYYQHGPCTGREALTNQLLVHLLEEPAFNILRTRMQLGYTVQVIHRVTCGILAVSITVYSQANKFTIEKLNECIEDFLAEFDEMLFSDKGSSMFESQREAMIQWRSCEDTNITEPTCRWWREIVDDTYIFDRRTKEIDELKKLKLEDVRKWYIDHLRLSEKRRKLSVRILGNPTADENKEGGEETKQALKLKILETGGAATLEEFSESLTLYPPSKIII</sequence>
<dbReference type="InterPro" id="IPR011249">
    <property type="entry name" value="Metalloenz_LuxS/M16"/>
</dbReference>
<feature type="domain" description="Peptidase M16 N-terminal" evidence="9">
    <location>
        <begin position="112"/>
        <end position="219"/>
    </location>
</feature>
<evidence type="ECO:0000259" key="10">
    <source>
        <dbReference type="Pfam" id="PF05193"/>
    </source>
</evidence>
<evidence type="ECO:0000256" key="4">
    <source>
        <dbReference type="ARBA" id="ARBA00022801"/>
    </source>
</evidence>
<feature type="domain" description="Peptidase M16 middle/third" evidence="11">
    <location>
        <begin position="458"/>
        <end position="737"/>
    </location>
</feature>
<dbReference type="Pfam" id="PF22456">
    <property type="entry name" value="PqqF-like_C_4"/>
    <property type="match status" value="1"/>
</dbReference>
<gene>
    <name evidence="13" type="ORF">DGYR_LOCUS4191</name>
</gene>
<dbReference type="Pfam" id="PF05193">
    <property type="entry name" value="Peptidase_M16_C"/>
    <property type="match status" value="1"/>
</dbReference>
<dbReference type="InterPro" id="IPR011765">
    <property type="entry name" value="Pept_M16_N"/>
</dbReference>
<evidence type="ECO:0000313" key="14">
    <source>
        <dbReference type="Proteomes" id="UP000549394"/>
    </source>
</evidence>
<evidence type="ECO:0000256" key="5">
    <source>
        <dbReference type="ARBA" id="ARBA00022833"/>
    </source>
</evidence>
<evidence type="ECO:0000259" key="11">
    <source>
        <dbReference type="Pfam" id="PF16187"/>
    </source>
</evidence>
<dbReference type="Proteomes" id="UP000549394">
    <property type="component" value="Unassembled WGS sequence"/>
</dbReference>
<keyword evidence="3" id="KW-0479">Metal-binding</keyword>
<dbReference type="EMBL" id="CAJFCJ010000006">
    <property type="protein sequence ID" value="CAD5115450.1"/>
    <property type="molecule type" value="Genomic_DNA"/>
</dbReference>
<evidence type="ECO:0000256" key="1">
    <source>
        <dbReference type="ARBA" id="ARBA00007261"/>
    </source>
</evidence>
<dbReference type="OrthoDB" id="4953at2759"/>
<evidence type="ECO:0000256" key="6">
    <source>
        <dbReference type="ARBA" id="ARBA00023049"/>
    </source>
</evidence>
<dbReference type="InterPro" id="IPR050626">
    <property type="entry name" value="Peptidase_M16"/>
</dbReference>
<dbReference type="Pfam" id="PF00675">
    <property type="entry name" value="Peptidase_M16"/>
    <property type="match status" value="1"/>
</dbReference>
<keyword evidence="6" id="KW-0482">Metalloprotease</keyword>
<feature type="domain" description="Peptidase M16 C-terminal" evidence="10">
    <location>
        <begin position="266"/>
        <end position="451"/>
    </location>
</feature>
<dbReference type="SUPFAM" id="SSF63411">
    <property type="entry name" value="LuxS/MPP-like metallohydrolase"/>
    <property type="match status" value="4"/>
</dbReference>
<dbReference type="FunFam" id="3.30.830.10:FF:000005">
    <property type="entry name" value="nardilysin isoform X1"/>
    <property type="match status" value="1"/>
</dbReference>
<keyword evidence="14" id="KW-1185">Reference proteome</keyword>
<accession>A0A7I8VIF2</accession>
<evidence type="ECO:0000256" key="3">
    <source>
        <dbReference type="ARBA" id="ARBA00022723"/>
    </source>
</evidence>
<reference evidence="13 14" key="1">
    <citation type="submission" date="2020-08" db="EMBL/GenBank/DDBJ databases">
        <authorList>
            <person name="Hejnol A."/>
        </authorList>
    </citation>
    <scope>NUCLEOTIDE SEQUENCE [LARGE SCALE GENOMIC DNA]</scope>
</reference>
<evidence type="ECO:0000259" key="12">
    <source>
        <dbReference type="Pfam" id="PF22456"/>
    </source>
</evidence>
<dbReference type="InterPro" id="IPR054734">
    <property type="entry name" value="PqqF-like_C_4"/>
</dbReference>
<comment type="caution">
    <text evidence="13">The sequence shown here is derived from an EMBL/GenBank/DDBJ whole genome shotgun (WGS) entry which is preliminary data.</text>
</comment>
<dbReference type="GO" id="GO:0004222">
    <property type="term" value="F:metalloendopeptidase activity"/>
    <property type="evidence" value="ECO:0007669"/>
    <property type="project" value="InterPro"/>
</dbReference>
<evidence type="ECO:0000256" key="7">
    <source>
        <dbReference type="RuleBase" id="RU004447"/>
    </source>
</evidence>